<dbReference type="AlphaFoldDB" id="A0A397E3X7"/>
<feature type="compositionally biased region" description="Low complexity" evidence="1">
    <location>
        <begin position="61"/>
        <end position="70"/>
    </location>
</feature>
<reference evidence="3 4" key="1">
    <citation type="submission" date="2018-08" db="EMBL/GenBank/DDBJ databases">
        <title>Aphanomyces genome sequencing and annotation.</title>
        <authorList>
            <person name="Minardi D."/>
            <person name="Oidtmann B."/>
            <person name="Van Der Giezen M."/>
            <person name="Studholme D.J."/>
        </authorList>
    </citation>
    <scope>NUCLEOTIDE SEQUENCE [LARGE SCALE GENOMIC DNA]</scope>
    <source>
        <strain evidence="3 4">D2</strain>
    </source>
</reference>
<dbReference type="Proteomes" id="UP000266643">
    <property type="component" value="Unassembled WGS sequence"/>
</dbReference>
<name>A0A397E3X7_APHAT</name>
<comment type="caution">
    <text evidence="3">The sequence shown here is derived from an EMBL/GenBank/DDBJ whole genome shotgun (WGS) entry which is preliminary data.</text>
</comment>
<gene>
    <name evidence="3" type="ORF">DYB30_008098</name>
</gene>
<organism evidence="3 4">
    <name type="scientific">Aphanomyces astaci</name>
    <name type="common">Crayfish plague agent</name>
    <dbReference type="NCBI Taxonomy" id="112090"/>
    <lineage>
        <taxon>Eukaryota</taxon>
        <taxon>Sar</taxon>
        <taxon>Stramenopiles</taxon>
        <taxon>Oomycota</taxon>
        <taxon>Saprolegniomycetes</taxon>
        <taxon>Saprolegniales</taxon>
        <taxon>Verrucalvaceae</taxon>
        <taxon>Aphanomyces</taxon>
    </lineage>
</organism>
<evidence type="ECO:0000313" key="3">
    <source>
        <dbReference type="EMBL" id="RHY72884.1"/>
    </source>
</evidence>
<evidence type="ECO:0000313" key="4">
    <source>
        <dbReference type="Proteomes" id="UP000266643"/>
    </source>
</evidence>
<evidence type="ECO:0000256" key="1">
    <source>
        <dbReference type="SAM" id="MobiDB-lite"/>
    </source>
</evidence>
<protein>
    <submittedName>
        <fullName evidence="3">Uncharacterized protein</fullName>
    </submittedName>
</protein>
<dbReference type="EMBL" id="QUTD01003423">
    <property type="protein sequence ID" value="RHY72884.1"/>
    <property type="molecule type" value="Genomic_DNA"/>
</dbReference>
<evidence type="ECO:0000256" key="2">
    <source>
        <dbReference type="SAM" id="SignalP"/>
    </source>
</evidence>
<feature type="region of interest" description="Disordered" evidence="1">
    <location>
        <begin position="41"/>
        <end position="77"/>
    </location>
</feature>
<keyword evidence="2" id="KW-0732">Signal</keyword>
<sequence>MAVCWWSTSAVTLMMLVFRLFKQGMSISAVAVEGSYPTHGLVKARRNPSKSVTDPNEHPMAEPAEMAHPAQPKRSLLGRGVLVDERRLADFTKNSCDYEKGKTAEGALQDSGRQSK</sequence>
<feature type="signal peptide" evidence="2">
    <location>
        <begin position="1"/>
        <end position="26"/>
    </location>
</feature>
<accession>A0A397E3X7</accession>
<proteinExistence type="predicted"/>
<feature type="chain" id="PRO_5017384489" evidence="2">
    <location>
        <begin position="27"/>
        <end position="116"/>
    </location>
</feature>